<sequence length="111" mass="12770">MTTLTCKVQYLNDTDPFGACTQFPEPSRPPLYTFNVNIPLINQIATIHRLLKAPHRTSCLDHKSTNRSKYLDDCALQLYKYGTENNDFANYLDLEATIDEQSDEFDSFTLK</sequence>
<dbReference type="InterPro" id="IPR041387">
    <property type="entry name" value="FHOD1_GBD_N"/>
</dbReference>
<accession>A0A7R9QDV0</accession>
<name>A0A7R9QDV0_9ACAR</name>
<dbReference type="EMBL" id="OC915846">
    <property type="protein sequence ID" value="CAD7642192.1"/>
    <property type="molecule type" value="Genomic_DNA"/>
</dbReference>
<dbReference type="GO" id="GO:0005737">
    <property type="term" value="C:cytoplasm"/>
    <property type="evidence" value="ECO:0007669"/>
    <property type="project" value="TreeGrafter"/>
</dbReference>
<dbReference type="GO" id="GO:0030866">
    <property type="term" value="P:cortical actin cytoskeleton organization"/>
    <property type="evidence" value="ECO:0007669"/>
    <property type="project" value="TreeGrafter"/>
</dbReference>
<dbReference type="GO" id="GO:0005856">
    <property type="term" value="C:cytoskeleton"/>
    <property type="evidence" value="ECO:0007669"/>
    <property type="project" value="TreeGrafter"/>
</dbReference>
<keyword evidence="3" id="KW-1185">Reference proteome</keyword>
<protein>
    <recommendedName>
        <fullName evidence="1">FHOD1 N-terminal GTPase-binding domain-containing protein</fullName>
    </recommendedName>
</protein>
<dbReference type="Gene3D" id="1.25.10.10">
    <property type="entry name" value="Leucine-rich Repeat Variant"/>
    <property type="match status" value="1"/>
</dbReference>
<dbReference type="Proteomes" id="UP000728032">
    <property type="component" value="Unassembled WGS sequence"/>
</dbReference>
<dbReference type="Pfam" id="PF18382">
    <property type="entry name" value="Formin_GBD_N"/>
    <property type="match status" value="1"/>
</dbReference>
<evidence type="ECO:0000313" key="3">
    <source>
        <dbReference type="Proteomes" id="UP000728032"/>
    </source>
</evidence>
<dbReference type="GO" id="GO:0051015">
    <property type="term" value="F:actin filament binding"/>
    <property type="evidence" value="ECO:0007669"/>
    <property type="project" value="TreeGrafter"/>
</dbReference>
<feature type="domain" description="FHOD1 N-terminal GTPase-binding" evidence="1">
    <location>
        <begin position="5"/>
        <end position="109"/>
    </location>
</feature>
<gene>
    <name evidence="2" type="ORF">ONB1V03_LOCUS3465</name>
</gene>
<dbReference type="PANTHER" id="PTHR45920:SF4">
    <property type="entry name" value="FORMIN HOMOLOGY 2 DOMAIN CONTAINING, ISOFORM I"/>
    <property type="match status" value="1"/>
</dbReference>
<dbReference type="AlphaFoldDB" id="A0A7R9QDV0"/>
<dbReference type="PANTHER" id="PTHR45920">
    <property type="entry name" value="FORMIN HOMOLOGY 2 DOMAIN CONTAINING, ISOFORM I"/>
    <property type="match status" value="1"/>
</dbReference>
<evidence type="ECO:0000313" key="2">
    <source>
        <dbReference type="EMBL" id="CAD7642192.1"/>
    </source>
</evidence>
<proteinExistence type="predicted"/>
<dbReference type="EMBL" id="CAJPVJ010001021">
    <property type="protein sequence ID" value="CAG2163904.1"/>
    <property type="molecule type" value="Genomic_DNA"/>
</dbReference>
<dbReference type="OrthoDB" id="9806920at2759"/>
<reference evidence="2" key="1">
    <citation type="submission" date="2020-11" db="EMBL/GenBank/DDBJ databases">
        <authorList>
            <person name="Tran Van P."/>
        </authorList>
    </citation>
    <scope>NUCLEOTIDE SEQUENCE</scope>
</reference>
<dbReference type="InterPro" id="IPR011989">
    <property type="entry name" value="ARM-like"/>
</dbReference>
<organism evidence="2">
    <name type="scientific">Oppiella nova</name>
    <dbReference type="NCBI Taxonomy" id="334625"/>
    <lineage>
        <taxon>Eukaryota</taxon>
        <taxon>Metazoa</taxon>
        <taxon>Ecdysozoa</taxon>
        <taxon>Arthropoda</taxon>
        <taxon>Chelicerata</taxon>
        <taxon>Arachnida</taxon>
        <taxon>Acari</taxon>
        <taxon>Acariformes</taxon>
        <taxon>Sarcoptiformes</taxon>
        <taxon>Oribatida</taxon>
        <taxon>Brachypylina</taxon>
        <taxon>Oppioidea</taxon>
        <taxon>Oppiidae</taxon>
        <taxon>Oppiella</taxon>
    </lineage>
</organism>
<evidence type="ECO:0000259" key="1">
    <source>
        <dbReference type="Pfam" id="PF18382"/>
    </source>
</evidence>